<dbReference type="RefSeq" id="WP_161496656.1">
    <property type="nucleotide sequence ID" value="NZ_MQMG01000039.1"/>
</dbReference>
<dbReference type="AlphaFoldDB" id="A0A1Q5STM6"/>
<sequence length="50" mass="5528">MRGEMLAGGKTARGQTKRRRYAILIAAAWRNGKGGSRHRLAAAPFLSLFR</sequence>
<name>A0A1Q5STM6_9BACL</name>
<protein>
    <submittedName>
        <fullName evidence="1">Uncharacterized protein</fullName>
    </submittedName>
</protein>
<proteinExistence type="predicted"/>
<organism evidence="1 2">
    <name type="scientific">Geobacillus proteiniphilus</name>
    <dbReference type="NCBI Taxonomy" id="860353"/>
    <lineage>
        <taxon>Bacteria</taxon>
        <taxon>Bacillati</taxon>
        <taxon>Bacillota</taxon>
        <taxon>Bacilli</taxon>
        <taxon>Bacillales</taxon>
        <taxon>Anoxybacillaceae</taxon>
        <taxon>Geobacillus</taxon>
    </lineage>
</organism>
<evidence type="ECO:0000313" key="1">
    <source>
        <dbReference type="EMBL" id="OKO91361.1"/>
    </source>
</evidence>
<evidence type="ECO:0000313" key="2">
    <source>
        <dbReference type="Proteomes" id="UP000186030"/>
    </source>
</evidence>
<gene>
    <name evidence="1" type="ORF">BRO54_2774</name>
</gene>
<accession>A0A1Q5STM6</accession>
<reference evidence="2" key="2">
    <citation type="submission" date="2017-01" db="EMBL/GenBank/DDBJ databases">
        <title>Genome sequencing and annotation of Geobacillus sp. 1017, a Hydrocarbon-Oxidizing Thermophilic Bacterium Isolated from a Heavy Oil Reservoir (China).</title>
        <authorList>
            <person name="Kadnikov V.V."/>
            <person name="Mardanov A.V."/>
            <person name="Poltaraus A.B."/>
            <person name="Sokolova D.S."/>
            <person name="Semenova E.M."/>
            <person name="Ravin N.V."/>
            <person name="Tourova T.P."/>
            <person name="Nazina T.N."/>
        </authorList>
    </citation>
    <scope>NUCLEOTIDE SEQUENCE [LARGE SCALE GENOMIC DNA]</scope>
    <source>
        <strain evidence="2">1017</strain>
    </source>
</reference>
<reference evidence="1 2" key="1">
    <citation type="submission" date="2016-11" db="EMBL/GenBank/DDBJ databases">
        <authorList>
            <person name="Kadnikov V."/>
            <person name="Nazina T."/>
        </authorList>
    </citation>
    <scope>NUCLEOTIDE SEQUENCE [LARGE SCALE GENOMIC DNA]</scope>
    <source>
        <strain evidence="1 2">1017</strain>
    </source>
</reference>
<dbReference type="Proteomes" id="UP000186030">
    <property type="component" value="Unassembled WGS sequence"/>
</dbReference>
<dbReference type="EMBL" id="MQMG01000039">
    <property type="protein sequence ID" value="OKO91361.1"/>
    <property type="molecule type" value="Genomic_DNA"/>
</dbReference>
<comment type="caution">
    <text evidence="1">The sequence shown here is derived from an EMBL/GenBank/DDBJ whole genome shotgun (WGS) entry which is preliminary data.</text>
</comment>